<name>A0A8S1TME6_PAROT</name>
<sequence length="103" mass="12345">MIRAGQQRQNHLLLLVFDQKFKPKDLPISSTDIVWQKCKLSFFTIIIQKLFLKNIQLYYNVKYSLPKSDLLVKQFIQSNNYKYSIDECQSNRELIGRKHDSYQ</sequence>
<dbReference type="Proteomes" id="UP000683925">
    <property type="component" value="Unassembled WGS sequence"/>
</dbReference>
<comment type="caution">
    <text evidence="1">The sequence shown here is derived from an EMBL/GenBank/DDBJ whole genome shotgun (WGS) entry which is preliminary data.</text>
</comment>
<evidence type="ECO:0000313" key="2">
    <source>
        <dbReference type="Proteomes" id="UP000683925"/>
    </source>
</evidence>
<accession>A0A8S1TME6</accession>
<keyword evidence="2" id="KW-1185">Reference proteome</keyword>
<protein>
    <submittedName>
        <fullName evidence="1">Uncharacterized protein</fullName>
    </submittedName>
</protein>
<proteinExistence type="predicted"/>
<reference evidence="1" key="1">
    <citation type="submission" date="2021-01" db="EMBL/GenBank/DDBJ databases">
        <authorList>
            <consortium name="Genoscope - CEA"/>
            <person name="William W."/>
        </authorList>
    </citation>
    <scope>NUCLEOTIDE SEQUENCE</scope>
</reference>
<organism evidence="1 2">
    <name type="scientific">Paramecium octaurelia</name>
    <dbReference type="NCBI Taxonomy" id="43137"/>
    <lineage>
        <taxon>Eukaryota</taxon>
        <taxon>Sar</taxon>
        <taxon>Alveolata</taxon>
        <taxon>Ciliophora</taxon>
        <taxon>Intramacronucleata</taxon>
        <taxon>Oligohymenophorea</taxon>
        <taxon>Peniculida</taxon>
        <taxon>Parameciidae</taxon>
        <taxon>Paramecium</taxon>
    </lineage>
</organism>
<evidence type="ECO:0000313" key="1">
    <source>
        <dbReference type="EMBL" id="CAD8152432.1"/>
    </source>
</evidence>
<dbReference type="AlphaFoldDB" id="A0A8S1TME6"/>
<dbReference type="EMBL" id="CAJJDP010000026">
    <property type="protein sequence ID" value="CAD8152432.1"/>
    <property type="molecule type" value="Genomic_DNA"/>
</dbReference>
<gene>
    <name evidence="1" type="ORF">POCTA_138.1.T0260261</name>
</gene>